<proteinExistence type="predicted"/>
<evidence type="ECO:0000313" key="2">
    <source>
        <dbReference type="Proteomes" id="UP000267096"/>
    </source>
</evidence>
<organism evidence="3">
    <name type="scientific">Anisakis simplex</name>
    <name type="common">Herring worm</name>
    <dbReference type="NCBI Taxonomy" id="6269"/>
    <lineage>
        <taxon>Eukaryota</taxon>
        <taxon>Metazoa</taxon>
        <taxon>Ecdysozoa</taxon>
        <taxon>Nematoda</taxon>
        <taxon>Chromadorea</taxon>
        <taxon>Rhabditida</taxon>
        <taxon>Spirurina</taxon>
        <taxon>Ascaridomorpha</taxon>
        <taxon>Ascaridoidea</taxon>
        <taxon>Anisakidae</taxon>
        <taxon>Anisakis</taxon>
        <taxon>Anisakis simplex complex</taxon>
    </lineage>
</organism>
<reference evidence="1 2" key="2">
    <citation type="submission" date="2018-11" db="EMBL/GenBank/DDBJ databases">
        <authorList>
            <consortium name="Pathogen Informatics"/>
        </authorList>
    </citation>
    <scope>NUCLEOTIDE SEQUENCE [LARGE SCALE GENOMIC DNA]</scope>
</reference>
<dbReference type="EMBL" id="UYRR01031809">
    <property type="protein sequence ID" value="VDK52735.1"/>
    <property type="molecule type" value="Genomic_DNA"/>
</dbReference>
<sequence length="112" mass="12446">MDIVDDSSGHSQINTRIKAASLWLLALFKLVPTTRKLRSTFIRVADMHGSRVMQHESSSSSIFSTGLHHLRRTMLSVVEAAQALFSWMSSYAASPSIMHALCRRSPIDISTT</sequence>
<protein>
    <submittedName>
        <fullName evidence="3">Secreted protein</fullName>
    </submittedName>
</protein>
<gene>
    <name evidence="1" type="ORF">ASIM_LOCUS14549</name>
</gene>
<dbReference type="Proteomes" id="UP000267096">
    <property type="component" value="Unassembled WGS sequence"/>
</dbReference>
<dbReference type="WBParaSite" id="ASIM_0001513901-mRNA-1">
    <property type="protein sequence ID" value="ASIM_0001513901-mRNA-1"/>
    <property type="gene ID" value="ASIM_0001513901"/>
</dbReference>
<reference evidence="3" key="1">
    <citation type="submission" date="2017-02" db="UniProtKB">
        <authorList>
            <consortium name="WormBaseParasite"/>
        </authorList>
    </citation>
    <scope>IDENTIFICATION</scope>
</reference>
<accession>A0A0M3K2J2</accession>
<keyword evidence="2" id="KW-1185">Reference proteome</keyword>
<name>A0A0M3K2J2_ANISI</name>
<evidence type="ECO:0000313" key="1">
    <source>
        <dbReference type="EMBL" id="VDK52735.1"/>
    </source>
</evidence>
<evidence type="ECO:0000313" key="3">
    <source>
        <dbReference type="WBParaSite" id="ASIM_0001513901-mRNA-1"/>
    </source>
</evidence>
<dbReference type="AlphaFoldDB" id="A0A0M3K2J2"/>